<accession>D2V9V7</accession>
<dbReference type="InParanoid" id="D2V9V7"/>
<feature type="domain" description="RGS" evidence="2">
    <location>
        <begin position="16"/>
        <end position="238"/>
    </location>
</feature>
<evidence type="ECO:0000313" key="4">
    <source>
        <dbReference type="Proteomes" id="UP000006671"/>
    </source>
</evidence>
<dbReference type="PROSITE" id="PS50132">
    <property type="entry name" value="RGS"/>
    <property type="match status" value="1"/>
</dbReference>
<dbReference type="EMBL" id="GG738859">
    <property type="protein sequence ID" value="EFC46313.1"/>
    <property type="molecule type" value="Genomic_DNA"/>
</dbReference>
<name>D2V9V7_NAEGR</name>
<dbReference type="InterPro" id="IPR036305">
    <property type="entry name" value="RGS_sf"/>
</dbReference>
<dbReference type="Gene3D" id="3.30.530.20">
    <property type="match status" value="1"/>
</dbReference>
<dbReference type="OrthoDB" id="10342291at2759"/>
<dbReference type="SUPFAM" id="SSF55961">
    <property type="entry name" value="Bet v1-like"/>
    <property type="match status" value="1"/>
</dbReference>
<evidence type="ECO:0000259" key="2">
    <source>
        <dbReference type="PROSITE" id="PS50132"/>
    </source>
</evidence>
<reference evidence="3 4" key="1">
    <citation type="journal article" date="2010" name="Cell">
        <title>The genome of Naegleria gruberi illuminates early eukaryotic versatility.</title>
        <authorList>
            <person name="Fritz-Laylin L.K."/>
            <person name="Prochnik S.E."/>
            <person name="Ginger M.L."/>
            <person name="Dacks J.B."/>
            <person name="Carpenter M.L."/>
            <person name="Field M.C."/>
            <person name="Kuo A."/>
            <person name="Paredez A."/>
            <person name="Chapman J."/>
            <person name="Pham J."/>
            <person name="Shu S."/>
            <person name="Neupane R."/>
            <person name="Cipriano M."/>
            <person name="Mancuso J."/>
            <person name="Tu H."/>
            <person name="Salamov A."/>
            <person name="Lindquist E."/>
            <person name="Shapiro H."/>
            <person name="Lucas S."/>
            <person name="Grigoriev I.V."/>
            <person name="Cande W.Z."/>
            <person name="Fulton C."/>
            <person name="Rokhsar D.S."/>
            <person name="Dawson S.C."/>
        </authorList>
    </citation>
    <scope>NUCLEOTIDE SEQUENCE [LARGE SCALE GENOMIC DNA]</scope>
    <source>
        <strain evidence="3 4">NEG-M</strain>
    </source>
</reference>
<dbReference type="Gene3D" id="1.10.167.10">
    <property type="entry name" value="Regulator of G-protein Signalling 4, domain 2"/>
    <property type="match status" value="1"/>
</dbReference>
<keyword evidence="4" id="KW-1185">Reference proteome</keyword>
<dbReference type="InterPro" id="IPR016137">
    <property type="entry name" value="RGS"/>
</dbReference>
<dbReference type="SUPFAM" id="SSF48097">
    <property type="entry name" value="Regulator of G-protein signaling, RGS"/>
    <property type="match status" value="1"/>
</dbReference>
<dbReference type="OMA" id="CCEENCK"/>
<evidence type="ECO:0000313" key="3">
    <source>
        <dbReference type="EMBL" id="EFC46313.1"/>
    </source>
</evidence>
<protein>
    <recommendedName>
        <fullName evidence="2">RGS domain-containing protein</fullName>
    </recommendedName>
</protein>
<dbReference type="VEuPathDB" id="AmoebaDB:NAEGRDRAFT_57570"/>
<proteinExistence type="predicted"/>
<dbReference type="AlphaFoldDB" id="D2V9V7"/>
<dbReference type="GeneID" id="8851379"/>
<dbReference type="RefSeq" id="XP_002679057.1">
    <property type="nucleotide sequence ID" value="XM_002679011.1"/>
</dbReference>
<dbReference type="KEGG" id="ngr:NAEGRDRAFT_57570"/>
<dbReference type="Proteomes" id="UP000006671">
    <property type="component" value="Unassembled WGS sequence"/>
</dbReference>
<dbReference type="InterPro" id="IPR023393">
    <property type="entry name" value="START-like_dom_sf"/>
</dbReference>
<gene>
    <name evidence="3" type="ORF">NAEGRDRAFT_57570</name>
</gene>
<evidence type="ECO:0000256" key="1">
    <source>
        <dbReference type="SAM" id="MobiDB-lite"/>
    </source>
</evidence>
<feature type="region of interest" description="Disordered" evidence="1">
    <location>
        <begin position="167"/>
        <end position="188"/>
    </location>
</feature>
<organism evidence="4">
    <name type="scientific">Naegleria gruberi</name>
    <name type="common">Amoeba</name>
    <dbReference type="NCBI Taxonomy" id="5762"/>
    <lineage>
        <taxon>Eukaryota</taxon>
        <taxon>Discoba</taxon>
        <taxon>Heterolobosea</taxon>
        <taxon>Tetramitia</taxon>
        <taxon>Eutetramitia</taxon>
        <taxon>Vahlkampfiidae</taxon>
        <taxon>Naegleria</taxon>
    </lineage>
</organism>
<dbReference type="SMART" id="SM00315">
    <property type="entry name" value="RGS"/>
    <property type="match status" value="1"/>
</dbReference>
<sequence length="551" mass="64999">MPAKTASFDPRNYSVVYEEMIESKESRECFRKYLTNTSLSDETILFLDELEYYKKEYDKSIAEIMEILKLENDTLNNSDSTSSITEFSRPTTFKKKSQLKKVTKQLRRITDKSNSIFNIYIKPSSEKELNIGHIQRELLGKHEKIQEKFENFTKLISEKETLGKSASSVSINDTESSNSSQEGSLDSNESNLYPLCSEIIELLDYQKLFNEVELTVHMDLKMDQFPRFVRSQFLLNFLKEKGENFTRTIAIDSSKGVNVDLRFKPNDLMDKTVSDNHIYFGFTLAEDTPDWKLIQDKKLYQSYCSKTPYVFSSSRLKGMQLFKSVMYLPYSFDDVWAMWVHGDNHIKFDPQAHTDYQLHKYVPPCEEGLKENSVDKPMYALQLLTSGLDYKLPFVKKRYFCMTGTTIKDPFNDMYMYVMHTGDFSQDELPRQENGIDAFALSYYIFYKMYDNMTRLVHVMYGDANFKYNSNLILEMFWKKRTKDIYTKMDKLMNELTEGGTKKLQLSDSVDDQCYDKAWRDNQKLYPNRSWYLEWSKSNREKRKSTVFKKE</sequence>
<dbReference type="InterPro" id="IPR044926">
    <property type="entry name" value="RGS_subdomain_2"/>
</dbReference>